<dbReference type="CDD" id="cd21453">
    <property type="entry name" value="DLC-like_DNAL4"/>
    <property type="match status" value="1"/>
</dbReference>
<sequence length="108" mass="12253">MADAETEAKKDDGEGEKKFGQYPLIRMTDLPNETKPEIVEMISATVERNSMDLQNACKLIKEHMDKTYGSSWNVIIGEAFGFEVSYLKRHLLYMFTLGTLGVLVWKCG</sequence>
<dbReference type="GO" id="GO:0005930">
    <property type="term" value="C:axoneme"/>
    <property type="evidence" value="ECO:0007669"/>
    <property type="project" value="UniProtKB-SubCell"/>
</dbReference>
<dbReference type="AlphaFoldDB" id="A0A1D2MIT9"/>
<comment type="function">
    <text evidence="11">Force generating protein of respiratory cilia. Produces force towards the minus ends of microtubules. Dynein has ATPase activity.</text>
</comment>
<evidence type="ECO:0000256" key="13">
    <source>
        <dbReference type="SAM" id="MobiDB-lite"/>
    </source>
</evidence>
<keyword evidence="6 12" id="KW-0243">Dynein</keyword>
<keyword evidence="5 12" id="KW-0493">Microtubule</keyword>
<dbReference type="Proteomes" id="UP000094527">
    <property type="component" value="Unassembled WGS sequence"/>
</dbReference>
<dbReference type="PANTHER" id="PTHR11886">
    <property type="entry name" value="DYNEIN LIGHT CHAIN"/>
    <property type="match status" value="1"/>
</dbReference>
<keyword evidence="4 12" id="KW-0963">Cytoplasm</keyword>
<proteinExistence type="inferred from homology"/>
<accession>A0A1D2MIT9</accession>
<evidence type="ECO:0000256" key="12">
    <source>
        <dbReference type="RuleBase" id="RU365010"/>
    </source>
</evidence>
<dbReference type="GO" id="GO:0030286">
    <property type="term" value="C:dynein complex"/>
    <property type="evidence" value="ECO:0007669"/>
    <property type="project" value="UniProtKB-KW"/>
</dbReference>
<evidence type="ECO:0000256" key="1">
    <source>
        <dbReference type="ARBA" id="ARBA00004430"/>
    </source>
</evidence>
<evidence type="ECO:0000313" key="14">
    <source>
        <dbReference type="EMBL" id="ODM92920.1"/>
    </source>
</evidence>
<dbReference type="PANTHER" id="PTHR11886:SF2">
    <property type="entry name" value="DYNEIN AXONEMAL LIGHT CHAIN 4"/>
    <property type="match status" value="1"/>
</dbReference>
<comment type="subunit">
    <text evidence="3">Consists of at least two heavy chains and a number of intermediate and light chains.</text>
</comment>
<comment type="caution">
    <text evidence="14">The sequence shown here is derived from an EMBL/GenBank/DDBJ whole genome shotgun (WGS) entry which is preliminary data.</text>
</comment>
<reference evidence="14 15" key="1">
    <citation type="journal article" date="2016" name="Genome Biol. Evol.">
        <title>Gene Family Evolution Reflects Adaptation to Soil Environmental Stressors in the Genome of the Collembolan Orchesella cincta.</title>
        <authorList>
            <person name="Faddeeva-Vakhrusheva A."/>
            <person name="Derks M.F."/>
            <person name="Anvar S.Y."/>
            <person name="Agamennone V."/>
            <person name="Suring W."/>
            <person name="Smit S."/>
            <person name="van Straalen N.M."/>
            <person name="Roelofs D."/>
        </authorList>
    </citation>
    <scope>NUCLEOTIDE SEQUENCE [LARGE SCALE GENOMIC DNA]</scope>
    <source>
        <tissue evidence="14">Mixed pool</tissue>
    </source>
</reference>
<dbReference type="GO" id="GO:0007017">
    <property type="term" value="P:microtubule-based process"/>
    <property type="evidence" value="ECO:0007669"/>
    <property type="project" value="InterPro"/>
</dbReference>
<dbReference type="OMA" id="CDMTDEM"/>
<dbReference type="Gene3D" id="3.30.740.10">
    <property type="entry name" value="Protein Inhibitor Of Neuronal Nitric Oxide Synthase"/>
    <property type="match status" value="1"/>
</dbReference>
<evidence type="ECO:0000256" key="5">
    <source>
        <dbReference type="ARBA" id="ARBA00022701"/>
    </source>
</evidence>
<comment type="similarity">
    <text evidence="2 12">Belongs to the dynein light chain family.</text>
</comment>
<evidence type="ECO:0000256" key="4">
    <source>
        <dbReference type="ARBA" id="ARBA00022490"/>
    </source>
</evidence>
<name>A0A1D2MIT9_ORCCI</name>
<evidence type="ECO:0000256" key="8">
    <source>
        <dbReference type="ARBA" id="ARBA00023175"/>
    </source>
</evidence>
<evidence type="ECO:0000256" key="10">
    <source>
        <dbReference type="ARBA" id="ARBA00023273"/>
    </source>
</evidence>
<comment type="subcellular location">
    <subcellularLocation>
        <location evidence="1">Cytoplasm</location>
        <location evidence="1">Cytoskeleton</location>
        <location evidence="1">Cilium axoneme</location>
    </subcellularLocation>
</comment>
<feature type="compositionally biased region" description="Basic and acidic residues" evidence="13">
    <location>
        <begin position="1"/>
        <end position="19"/>
    </location>
</feature>
<keyword evidence="8 12" id="KW-0505">Motor protein</keyword>
<keyword evidence="7" id="KW-0969">Cilium</keyword>
<keyword evidence="15" id="KW-1185">Reference proteome</keyword>
<dbReference type="GO" id="GO:0005874">
    <property type="term" value="C:microtubule"/>
    <property type="evidence" value="ECO:0007669"/>
    <property type="project" value="UniProtKB-KW"/>
</dbReference>
<dbReference type="InterPro" id="IPR037177">
    <property type="entry name" value="DLC_sf"/>
</dbReference>
<dbReference type="FunFam" id="3.30.740.10:FF:000002">
    <property type="entry name" value="Dynein light chain"/>
    <property type="match status" value="1"/>
</dbReference>
<evidence type="ECO:0000256" key="3">
    <source>
        <dbReference type="ARBA" id="ARBA00011655"/>
    </source>
</evidence>
<dbReference type="Pfam" id="PF01221">
    <property type="entry name" value="Dynein_light"/>
    <property type="match status" value="1"/>
</dbReference>
<evidence type="ECO:0000256" key="9">
    <source>
        <dbReference type="ARBA" id="ARBA00023212"/>
    </source>
</evidence>
<dbReference type="STRING" id="48709.A0A1D2MIT9"/>
<organism evidence="14 15">
    <name type="scientific">Orchesella cincta</name>
    <name type="common">Springtail</name>
    <name type="synonym">Podura cincta</name>
    <dbReference type="NCBI Taxonomy" id="48709"/>
    <lineage>
        <taxon>Eukaryota</taxon>
        <taxon>Metazoa</taxon>
        <taxon>Ecdysozoa</taxon>
        <taxon>Arthropoda</taxon>
        <taxon>Hexapoda</taxon>
        <taxon>Collembola</taxon>
        <taxon>Entomobryomorpha</taxon>
        <taxon>Entomobryoidea</taxon>
        <taxon>Orchesellidae</taxon>
        <taxon>Orchesellinae</taxon>
        <taxon>Orchesella</taxon>
    </lineage>
</organism>
<feature type="region of interest" description="Disordered" evidence="13">
    <location>
        <begin position="1"/>
        <end position="20"/>
    </location>
</feature>
<evidence type="ECO:0000256" key="11">
    <source>
        <dbReference type="ARBA" id="ARBA00057688"/>
    </source>
</evidence>
<dbReference type="EMBL" id="LJIJ01001119">
    <property type="protein sequence ID" value="ODM92920.1"/>
    <property type="molecule type" value="Genomic_DNA"/>
</dbReference>
<protein>
    <recommendedName>
        <fullName evidence="12">Dynein light chain</fullName>
    </recommendedName>
</protein>
<keyword evidence="10" id="KW-0966">Cell projection</keyword>
<evidence type="ECO:0000256" key="6">
    <source>
        <dbReference type="ARBA" id="ARBA00023017"/>
    </source>
</evidence>
<gene>
    <name evidence="14" type="ORF">Ocin01_13766</name>
</gene>
<dbReference type="InterPro" id="IPR001372">
    <property type="entry name" value="Dynein_light_chain_typ-1/2"/>
</dbReference>
<evidence type="ECO:0000256" key="2">
    <source>
        <dbReference type="ARBA" id="ARBA00010156"/>
    </source>
</evidence>
<evidence type="ECO:0000256" key="7">
    <source>
        <dbReference type="ARBA" id="ARBA00023069"/>
    </source>
</evidence>
<dbReference type="OrthoDB" id="6506078at2759"/>
<dbReference type="SUPFAM" id="SSF54648">
    <property type="entry name" value="DLC"/>
    <property type="match status" value="1"/>
</dbReference>
<keyword evidence="9 12" id="KW-0206">Cytoskeleton</keyword>
<evidence type="ECO:0000313" key="15">
    <source>
        <dbReference type="Proteomes" id="UP000094527"/>
    </source>
</evidence>
<dbReference type="SMART" id="SM01375">
    <property type="entry name" value="Dynein_light"/>
    <property type="match status" value="1"/>
</dbReference>